<dbReference type="Proteomes" id="UP000799424">
    <property type="component" value="Unassembled WGS sequence"/>
</dbReference>
<name>A0A6A6ZH72_9PLEO</name>
<evidence type="ECO:0000313" key="1">
    <source>
        <dbReference type="EMBL" id="KAF2819557.1"/>
    </source>
</evidence>
<dbReference type="EMBL" id="MU006244">
    <property type="protein sequence ID" value="KAF2819557.1"/>
    <property type="molecule type" value="Genomic_DNA"/>
</dbReference>
<sequence length="160" mass="17891">MIRSGYTDLFDDHEAYFWCRSCARVHNFCSSNEKSSPDTELHVAVPCASSAMSLPSVSQRIRVLAVHSSIEHPHTEEASSISRPPGQSLNRNLLLLGPEIEVNPKYKNTLLFTNLCQGYRLTYISKKLNFYTAPLPCRTPHGDCAVSASVARLTMEETLF</sequence>
<accession>A0A6A6ZH72</accession>
<reference evidence="1" key="1">
    <citation type="journal article" date="2020" name="Stud. Mycol.">
        <title>101 Dothideomycetes genomes: a test case for predicting lifestyles and emergence of pathogens.</title>
        <authorList>
            <person name="Haridas S."/>
            <person name="Albert R."/>
            <person name="Binder M."/>
            <person name="Bloem J."/>
            <person name="Labutti K."/>
            <person name="Salamov A."/>
            <person name="Andreopoulos B."/>
            <person name="Baker S."/>
            <person name="Barry K."/>
            <person name="Bills G."/>
            <person name="Bluhm B."/>
            <person name="Cannon C."/>
            <person name="Castanera R."/>
            <person name="Culley D."/>
            <person name="Daum C."/>
            <person name="Ezra D."/>
            <person name="Gonzalez J."/>
            <person name="Henrissat B."/>
            <person name="Kuo A."/>
            <person name="Liang C."/>
            <person name="Lipzen A."/>
            <person name="Lutzoni F."/>
            <person name="Magnuson J."/>
            <person name="Mondo S."/>
            <person name="Nolan M."/>
            <person name="Ohm R."/>
            <person name="Pangilinan J."/>
            <person name="Park H.-J."/>
            <person name="Ramirez L."/>
            <person name="Alfaro M."/>
            <person name="Sun H."/>
            <person name="Tritt A."/>
            <person name="Yoshinaga Y."/>
            <person name="Zwiers L.-H."/>
            <person name="Turgeon B."/>
            <person name="Goodwin S."/>
            <person name="Spatafora J."/>
            <person name="Crous P."/>
            <person name="Grigoriev I."/>
        </authorList>
    </citation>
    <scope>NUCLEOTIDE SEQUENCE</scope>
    <source>
        <strain evidence="1">CBS 113818</strain>
    </source>
</reference>
<organism evidence="1 2">
    <name type="scientific">Ophiobolus disseminans</name>
    <dbReference type="NCBI Taxonomy" id="1469910"/>
    <lineage>
        <taxon>Eukaryota</taxon>
        <taxon>Fungi</taxon>
        <taxon>Dikarya</taxon>
        <taxon>Ascomycota</taxon>
        <taxon>Pezizomycotina</taxon>
        <taxon>Dothideomycetes</taxon>
        <taxon>Pleosporomycetidae</taxon>
        <taxon>Pleosporales</taxon>
        <taxon>Pleosporineae</taxon>
        <taxon>Phaeosphaeriaceae</taxon>
        <taxon>Ophiobolus</taxon>
    </lineage>
</organism>
<gene>
    <name evidence="1" type="ORF">CC86DRAFT_131239</name>
</gene>
<evidence type="ECO:0000313" key="2">
    <source>
        <dbReference type="Proteomes" id="UP000799424"/>
    </source>
</evidence>
<proteinExistence type="predicted"/>
<keyword evidence="2" id="KW-1185">Reference proteome</keyword>
<protein>
    <submittedName>
        <fullName evidence="1">Uncharacterized protein</fullName>
    </submittedName>
</protein>
<dbReference type="AlphaFoldDB" id="A0A6A6ZH72"/>